<dbReference type="InterPro" id="IPR041588">
    <property type="entry name" value="Integrase_H2C2"/>
</dbReference>
<feature type="domain" description="Integrase zinc-binding" evidence="1">
    <location>
        <begin position="73"/>
        <end position="124"/>
    </location>
</feature>
<comment type="caution">
    <text evidence="2">The sequence shown here is derived from an EMBL/GenBank/DDBJ whole genome shotgun (WGS) entry which is preliminary data.</text>
</comment>
<name>A0A9Q3C772_9BASI</name>
<dbReference type="Proteomes" id="UP000765509">
    <property type="component" value="Unassembled WGS sequence"/>
</dbReference>
<protein>
    <recommendedName>
        <fullName evidence="1">Integrase zinc-binding domain-containing protein</fullName>
    </recommendedName>
</protein>
<dbReference type="EMBL" id="AVOT02004919">
    <property type="protein sequence ID" value="MBW0477763.1"/>
    <property type="molecule type" value="Genomic_DNA"/>
</dbReference>
<evidence type="ECO:0000259" key="1">
    <source>
        <dbReference type="Pfam" id="PF17921"/>
    </source>
</evidence>
<dbReference type="Gene3D" id="1.10.340.70">
    <property type="match status" value="1"/>
</dbReference>
<proteinExistence type="predicted"/>
<sequence>MEIERRKNLKLSEWKPEFGTLDSDNKKPEGTETPILGISSSELHNKLLDNQLFLIDGIIEHREKHTSSLTVIDRDHISLTLQECHDCPYMGPKGEDRTKERVASTAWWPQLEKELSEYIKTFKRFHNAKRKHEKRYVLLQHIEGPKHLWETINMEWVTGFVPGGKENFND</sequence>
<evidence type="ECO:0000313" key="2">
    <source>
        <dbReference type="EMBL" id="MBW0477763.1"/>
    </source>
</evidence>
<gene>
    <name evidence="2" type="ORF">O181_017478</name>
</gene>
<dbReference type="AlphaFoldDB" id="A0A9Q3C772"/>
<organism evidence="2 3">
    <name type="scientific">Austropuccinia psidii MF-1</name>
    <dbReference type="NCBI Taxonomy" id="1389203"/>
    <lineage>
        <taxon>Eukaryota</taxon>
        <taxon>Fungi</taxon>
        <taxon>Dikarya</taxon>
        <taxon>Basidiomycota</taxon>
        <taxon>Pucciniomycotina</taxon>
        <taxon>Pucciniomycetes</taxon>
        <taxon>Pucciniales</taxon>
        <taxon>Sphaerophragmiaceae</taxon>
        <taxon>Austropuccinia</taxon>
    </lineage>
</organism>
<keyword evidence="3" id="KW-1185">Reference proteome</keyword>
<evidence type="ECO:0000313" key="3">
    <source>
        <dbReference type="Proteomes" id="UP000765509"/>
    </source>
</evidence>
<reference evidence="2" key="1">
    <citation type="submission" date="2021-03" db="EMBL/GenBank/DDBJ databases">
        <title>Draft genome sequence of rust myrtle Austropuccinia psidii MF-1, a brazilian biotype.</title>
        <authorList>
            <person name="Quecine M.C."/>
            <person name="Pachon D.M.R."/>
            <person name="Bonatelli M.L."/>
            <person name="Correr F.H."/>
            <person name="Franceschini L.M."/>
            <person name="Leite T.F."/>
            <person name="Margarido G.R.A."/>
            <person name="Almeida C.A."/>
            <person name="Ferrarezi J.A."/>
            <person name="Labate C.A."/>
        </authorList>
    </citation>
    <scope>NUCLEOTIDE SEQUENCE</scope>
    <source>
        <strain evidence="2">MF-1</strain>
    </source>
</reference>
<dbReference type="Pfam" id="PF17921">
    <property type="entry name" value="Integrase_H2C2"/>
    <property type="match status" value="1"/>
</dbReference>
<accession>A0A9Q3C772</accession>